<evidence type="ECO:0000313" key="3">
    <source>
        <dbReference type="Proteomes" id="UP000034502"/>
    </source>
</evidence>
<dbReference type="PATRIC" id="fig|1618364.3.peg.642"/>
<dbReference type="Proteomes" id="UP000034502">
    <property type="component" value="Unassembled WGS sequence"/>
</dbReference>
<dbReference type="GO" id="GO:0004803">
    <property type="term" value="F:transposase activity"/>
    <property type="evidence" value="ECO:0007669"/>
    <property type="project" value="InterPro"/>
</dbReference>
<dbReference type="Gene3D" id="3.30.70.1290">
    <property type="entry name" value="Transposase IS200-like"/>
    <property type="match status" value="1"/>
</dbReference>
<dbReference type="SUPFAM" id="SSF143422">
    <property type="entry name" value="Transposase IS200-like"/>
    <property type="match status" value="1"/>
</dbReference>
<evidence type="ECO:0000313" key="2">
    <source>
        <dbReference type="EMBL" id="KKU63828.1"/>
    </source>
</evidence>
<organism evidence="2 3">
    <name type="scientific">Candidatus Amesbacteria bacterium GW2011_GWC1_47_15</name>
    <dbReference type="NCBI Taxonomy" id="1618364"/>
    <lineage>
        <taxon>Bacteria</taxon>
        <taxon>Candidatus Amesiibacteriota</taxon>
    </lineage>
</organism>
<dbReference type="PANTHER" id="PTHR34322:SF2">
    <property type="entry name" value="TRANSPOSASE IS200-LIKE DOMAIN-CONTAINING PROTEIN"/>
    <property type="match status" value="1"/>
</dbReference>
<dbReference type="AlphaFoldDB" id="A0A0G1UCI0"/>
<proteinExistence type="predicted"/>
<gene>
    <name evidence="2" type="ORF">UX86_C0017G0010</name>
</gene>
<dbReference type="EMBL" id="LCNU01000017">
    <property type="protein sequence ID" value="KKU63828.1"/>
    <property type="molecule type" value="Genomic_DNA"/>
</dbReference>
<feature type="domain" description="Transposase IS200-like" evidence="1">
    <location>
        <begin position="26"/>
        <end position="167"/>
    </location>
</feature>
<sequence>MTYCAPGLTLVLSLIMPSKNRIKEYVEGGIYYIYIRGLDRKELFRDEEDFEFYLNQLERYLTPYKTDSNTRFKTERPYIVRHKQEMSLNGEVFLLAFCLMPDHIHLLIRQINADGMTKLMRRVGTNYVMHYNMKYHRSGTLFENGYRAVKVDSEEQIIHLSRFIHRNSGRRKVQRFGPVETITGIRSEEYMYSSYRNFVYSVNSEWLTTNYLLSLFEKLYGNKWKNYHEFVEDLKVNFSLKPIIIDPL</sequence>
<accession>A0A0G1UCI0</accession>
<evidence type="ECO:0000259" key="1">
    <source>
        <dbReference type="SMART" id="SM01321"/>
    </source>
</evidence>
<dbReference type="GO" id="GO:0003677">
    <property type="term" value="F:DNA binding"/>
    <property type="evidence" value="ECO:0007669"/>
    <property type="project" value="InterPro"/>
</dbReference>
<dbReference type="InterPro" id="IPR036515">
    <property type="entry name" value="Transposase_17_sf"/>
</dbReference>
<protein>
    <recommendedName>
        <fullName evidence="1">Transposase IS200-like domain-containing protein</fullName>
    </recommendedName>
</protein>
<dbReference type="InterPro" id="IPR002686">
    <property type="entry name" value="Transposase_17"/>
</dbReference>
<dbReference type="GO" id="GO:0006313">
    <property type="term" value="P:DNA transposition"/>
    <property type="evidence" value="ECO:0007669"/>
    <property type="project" value="InterPro"/>
</dbReference>
<comment type="caution">
    <text evidence="2">The sequence shown here is derived from an EMBL/GenBank/DDBJ whole genome shotgun (WGS) entry which is preliminary data.</text>
</comment>
<dbReference type="PANTHER" id="PTHR34322">
    <property type="entry name" value="TRANSPOSASE, Y1_TNP DOMAIN-CONTAINING"/>
    <property type="match status" value="1"/>
</dbReference>
<reference evidence="2 3" key="1">
    <citation type="journal article" date="2015" name="Nature">
        <title>rRNA introns, odd ribosomes, and small enigmatic genomes across a large radiation of phyla.</title>
        <authorList>
            <person name="Brown C.T."/>
            <person name="Hug L.A."/>
            <person name="Thomas B.C."/>
            <person name="Sharon I."/>
            <person name="Castelle C.J."/>
            <person name="Singh A."/>
            <person name="Wilkins M.J."/>
            <person name="Williams K.H."/>
            <person name="Banfield J.F."/>
        </authorList>
    </citation>
    <scope>NUCLEOTIDE SEQUENCE [LARGE SCALE GENOMIC DNA]</scope>
</reference>
<dbReference type="SMART" id="SM01321">
    <property type="entry name" value="Y1_Tnp"/>
    <property type="match status" value="1"/>
</dbReference>
<dbReference type="Pfam" id="PF01797">
    <property type="entry name" value="Y1_Tnp"/>
    <property type="match status" value="1"/>
</dbReference>
<name>A0A0G1UCI0_9BACT</name>